<gene>
    <name evidence="4" type="ORF">BOH78_1399</name>
    <name evidence="3" type="ORF">C5L36_0C07690</name>
    <name evidence="5" type="ORF">CAS74_000788</name>
</gene>
<proteinExistence type="predicted"/>
<evidence type="ECO:0000256" key="1">
    <source>
        <dbReference type="SAM" id="Phobius"/>
    </source>
</evidence>
<accession>A0A1V2LR18</accession>
<feature type="transmembrane region" description="Helical" evidence="1">
    <location>
        <begin position="215"/>
        <end position="235"/>
    </location>
</feature>
<dbReference type="VEuPathDB" id="FungiDB:C5L36_0C07690"/>
<protein>
    <recommendedName>
        <fullName evidence="9">Transmembrane 9 superfamily member</fullName>
    </recommendedName>
</protein>
<keyword evidence="2" id="KW-0732">Signal</keyword>
<dbReference type="PANTHER" id="PTHR40368">
    <property type="entry name" value="YALI0F14399P"/>
    <property type="match status" value="1"/>
</dbReference>
<evidence type="ECO:0000313" key="4">
    <source>
        <dbReference type="EMBL" id="ONH76044.1"/>
    </source>
</evidence>
<feature type="signal peptide" evidence="2">
    <location>
        <begin position="1"/>
        <end position="16"/>
    </location>
</feature>
<name>A0A1V2LR18_PICKU</name>
<dbReference type="Proteomes" id="UP000189274">
    <property type="component" value="Unassembled WGS sequence"/>
</dbReference>
<dbReference type="Proteomes" id="UP000249293">
    <property type="component" value="Chromosome 3"/>
</dbReference>
<reference evidence="5 7" key="3">
    <citation type="submission" date="2017-05" db="EMBL/GenBank/DDBJ databases">
        <title>The Genome Sequence of Candida krusei Ckrusei653.</title>
        <authorList>
            <person name="Cuomo C."/>
            <person name="Forche A."/>
            <person name="Young S."/>
            <person name="Abouelleil A."/>
            <person name="Cao P."/>
            <person name="Chapman S."/>
            <person name="Cusick C."/>
            <person name="Shea T."/>
            <person name="Nusbaum C."/>
            <person name="Birren B."/>
        </authorList>
    </citation>
    <scope>NUCLEOTIDE SEQUENCE [LARGE SCALE GENOMIC DNA]</scope>
    <source>
        <strain evidence="5 7">Ckrusei653</strain>
    </source>
</reference>
<evidence type="ECO:0000256" key="2">
    <source>
        <dbReference type="SAM" id="SignalP"/>
    </source>
</evidence>
<organism evidence="4 6">
    <name type="scientific">Pichia kudriavzevii</name>
    <name type="common">Yeast</name>
    <name type="synonym">Issatchenkia orientalis</name>
    <dbReference type="NCBI Taxonomy" id="4909"/>
    <lineage>
        <taxon>Eukaryota</taxon>
        <taxon>Fungi</taxon>
        <taxon>Dikarya</taxon>
        <taxon>Ascomycota</taxon>
        <taxon>Saccharomycotina</taxon>
        <taxon>Pichiomycetes</taxon>
        <taxon>Pichiales</taxon>
        <taxon>Pichiaceae</taxon>
        <taxon>Pichia</taxon>
    </lineage>
</organism>
<reference evidence="6" key="1">
    <citation type="journal article" date="2017" name="Genome Announc.">
        <title>Genome sequences of Cyberlindnera fabianii 65, Pichia kudriavzevii 129, and Saccharomyces cerevisiae 131 isolated from fermented masau fruits in Zimbabwe.</title>
        <authorList>
            <person name="van Rijswijck I.M.H."/>
            <person name="Derks M.F.L."/>
            <person name="Abee T."/>
            <person name="de Ridder D."/>
            <person name="Smid E.J."/>
        </authorList>
    </citation>
    <scope>NUCLEOTIDE SEQUENCE [LARGE SCALE GENOMIC DNA]</scope>
    <source>
        <strain evidence="6">129</strain>
    </source>
</reference>
<keyword evidence="1" id="KW-0472">Membrane</keyword>
<dbReference type="STRING" id="4909.A0A1V2LR18"/>
<evidence type="ECO:0000313" key="8">
    <source>
        <dbReference type="Proteomes" id="UP000249293"/>
    </source>
</evidence>
<evidence type="ECO:0000313" key="5">
    <source>
        <dbReference type="EMBL" id="OUT24400.1"/>
    </source>
</evidence>
<dbReference type="OrthoDB" id="18530at2759"/>
<dbReference type="EMBL" id="NHMM01000001">
    <property type="protein sequence ID" value="OUT24400.1"/>
    <property type="molecule type" value="Genomic_DNA"/>
</dbReference>
<evidence type="ECO:0000313" key="3">
    <source>
        <dbReference type="EMBL" id="AWU76855.1"/>
    </source>
</evidence>
<dbReference type="AlphaFoldDB" id="A0A1V2LR18"/>
<dbReference type="PANTHER" id="PTHR40368:SF1">
    <property type="entry name" value="YALI0F14399P"/>
    <property type="match status" value="1"/>
</dbReference>
<sequence>MLKYILLALSLPLTWASKFQEYPLSELDVSTYKPYSAGNSIPIECIKRQIDNGEHVFDDKGEIVYAPFMSCLESNAPLSLKYMEDSNIKCTVKFEDEIFHLFQLYLHKDAPLTCRFELRPNSRIYVPVDFSFRGNVLESHFDIDPNVNVLLLSNKDNEIVSGTAFSSSGNTTKVIIGQNVPLSFNIKWLSIGRDIYDTENNLVAYWLPAPNNSLYYIYAISGLIVGIVFTFLFSYKRIGKKVEAAGATWNKLE</sequence>
<dbReference type="EMBL" id="CP028775">
    <property type="protein sequence ID" value="AWU76855.1"/>
    <property type="molecule type" value="Genomic_DNA"/>
</dbReference>
<keyword evidence="1" id="KW-1133">Transmembrane helix</keyword>
<evidence type="ECO:0000313" key="6">
    <source>
        <dbReference type="Proteomes" id="UP000189274"/>
    </source>
</evidence>
<dbReference type="EMBL" id="MQVM01000005">
    <property type="protein sequence ID" value="ONH76044.1"/>
    <property type="molecule type" value="Genomic_DNA"/>
</dbReference>
<reference evidence="4" key="2">
    <citation type="submission" date="2017-01" db="EMBL/GenBank/DDBJ databases">
        <authorList>
            <person name="Mah S.A."/>
            <person name="Swanson W.J."/>
            <person name="Moy G.W."/>
            <person name="Vacquier V.D."/>
        </authorList>
    </citation>
    <scope>NUCLEOTIDE SEQUENCE [LARGE SCALE GENOMIC DNA]</scope>
    <source>
        <strain evidence="4">129</strain>
    </source>
</reference>
<keyword evidence="1" id="KW-0812">Transmembrane</keyword>
<dbReference type="Proteomes" id="UP000195871">
    <property type="component" value="Unassembled WGS sequence"/>
</dbReference>
<evidence type="ECO:0008006" key="9">
    <source>
        <dbReference type="Google" id="ProtNLM"/>
    </source>
</evidence>
<evidence type="ECO:0000313" key="7">
    <source>
        <dbReference type="Proteomes" id="UP000195871"/>
    </source>
</evidence>
<keyword evidence="8" id="KW-1185">Reference proteome</keyword>
<reference evidence="3 8" key="4">
    <citation type="submission" date="2018-06" db="EMBL/GenBank/DDBJ databases">
        <title>Population genomics shows no distinction between pathogenic Candida krusei and environmental Pichia kudriavzevii: One species, four names.</title>
        <authorList>
            <person name="Douglass A.P."/>
            <person name="Offei B."/>
            <person name="Braun-Galleani S."/>
            <person name="Coughlan A.Y."/>
            <person name="Martos A."/>
            <person name="Ortiz-Merino R.A."/>
            <person name="Byrne K.P."/>
            <person name="Wolfe K.H."/>
        </authorList>
    </citation>
    <scope>NUCLEOTIDE SEQUENCE [LARGE SCALE GENOMIC DNA]</scope>
    <source>
        <strain evidence="3 8">CBS573</strain>
    </source>
</reference>
<feature type="chain" id="PRO_5015070927" description="Transmembrane 9 superfamily member" evidence="2">
    <location>
        <begin position="17"/>
        <end position="253"/>
    </location>
</feature>